<dbReference type="GO" id="GO:0004553">
    <property type="term" value="F:hydrolase activity, hydrolyzing O-glycosyl compounds"/>
    <property type="evidence" value="ECO:0007669"/>
    <property type="project" value="InterPro"/>
</dbReference>
<reference evidence="6 7" key="1">
    <citation type="submission" date="2020-08" db="EMBL/GenBank/DDBJ databases">
        <title>Genomic Encyclopedia of Type Strains, Phase IV (KMG-IV): sequencing the most valuable type-strain genomes for metagenomic binning, comparative biology and taxonomic classification.</title>
        <authorList>
            <person name="Goeker M."/>
        </authorList>
    </citation>
    <scope>NUCLEOTIDE SEQUENCE [LARGE SCALE GENOMIC DNA]</scope>
    <source>
        <strain evidence="6 7">DSM 26736</strain>
    </source>
</reference>
<feature type="region of interest" description="Disordered" evidence="4">
    <location>
        <begin position="192"/>
        <end position="213"/>
    </location>
</feature>
<evidence type="ECO:0000313" key="7">
    <source>
        <dbReference type="Proteomes" id="UP000527143"/>
    </source>
</evidence>
<dbReference type="Gene3D" id="3.20.20.80">
    <property type="entry name" value="Glycosidases"/>
    <property type="match status" value="1"/>
</dbReference>
<protein>
    <recommendedName>
        <fullName evidence="5">Glycoside hydrolase family 5 domain-containing protein</fullName>
    </recommendedName>
</protein>
<keyword evidence="7" id="KW-1185">Reference proteome</keyword>
<dbReference type="InterPro" id="IPR001547">
    <property type="entry name" value="Glyco_hydro_5"/>
</dbReference>
<dbReference type="AlphaFoldDB" id="A0A840YT81"/>
<name>A0A840YT81_9SPHN</name>
<evidence type="ECO:0000313" key="6">
    <source>
        <dbReference type="EMBL" id="MBB5712919.1"/>
    </source>
</evidence>
<accession>A0A840YT81</accession>
<evidence type="ECO:0000259" key="5">
    <source>
        <dbReference type="Pfam" id="PF00150"/>
    </source>
</evidence>
<dbReference type="SUPFAM" id="SSF51445">
    <property type="entry name" value="(Trans)glycosidases"/>
    <property type="match status" value="1"/>
</dbReference>
<comment type="caution">
    <text evidence="6">The sequence shown here is derived from an EMBL/GenBank/DDBJ whole genome shotgun (WGS) entry which is preliminary data.</text>
</comment>
<dbReference type="EMBL" id="JACIJF010000030">
    <property type="protein sequence ID" value="MBB5712919.1"/>
    <property type="molecule type" value="Genomic_DNA"/>
</dbReference>
<feature type="domain" description="Glycoside hydrolase family 5" evidence="5">
    <location>
        <begin position="17"/>
        <end position="238"/>
    </location>
</feature>
<evidence type="ECO:0000256" key="1">
    <source>
        <dbReference type="ARBA" id="ARBA00022801"/>
    </source>
</evidence>
<dbReference type="GO" id="GO:0000272">
    <property type="term" value="P:polysaccharide catabolic process"/>
    <property type="evidence" value="ECO:0007669"/>
    <property type="project" value="InterPro"/>
</dbReference>
<evidence type="ECO:0000256" key="4">
    <source>
        <dbReference type="SAM" id="MobiDB-lite"/>
    </source>
</evidence>
<dbReference type="InterPro" id="IPR017853">
    <property type="entry name" value="GH"/>
</dbReference>
<dbReference type="Pfam" id="PF00150">
    <property type="entry name" value="Cellulase"/>
    <property type="match status" value="1"/>
</dbReference>
<dbReference type="Proteomes" id="UP000527143">
    <property type="component" value="Unassembled WGS sequence"/>
</dbReference>
<gene>
    <name evidence="6" type="ORF">FHT02_004181</name>
</gene>
<comment type="similarity">
    <text evidence="3">Belongs to the glycosyl hydrolase 5 (cellulase A) family.</text>
</comment>
<keyword evidence="1 3" id="KW-0378">Hydrolase</keyword>
<keyword evidence="2 3" id="KW-0326">Glycosidase</keyword>
<evidence type="ECO:0000256" key="3">
    <source>
        <dbReference type="RuleBase" id="RU361153"/>
    </source>
</evidence>
<sequence length="307" mass="33719">MSNSINGYIEDITRFVKPYIVNAGARAIRMPLRRKNLWNGVALTPVIKLNGYDTPQLEPIFKNIELSISNDVMFVIDDHTYSQYAEPDLLKFWVAFGTALQQRFGNNDLIVLELQNESGKGAWDPAYAQSVKALVAGIRAAGITYPLAIGWGNWNNVANFGQAMADLDKVGGPGTIDPLNRLIWTGHHYPTTTGNDQAKSGKSNPEISGSSVSPAIPTFFDGCKARRLQCMITEIGVGGGARGWLENGSGNPEFNGKAWFKQYDEIQSRYAGTVVGTIVWGGGSAWPDTYPFKVEYQKDGWAHTNLH</sequence>
<proteinExistence type="inferred from homology"/>
<organism evidence="6 7">
    <name type="scientific">Sphingomonas xinjiangensis</name>
    <dbReference type="NCBI Taxonomy" id="643568"/>
    <lineage>
        <taxon>Bacteria</taxon>
        <taxon>Pseudomonadati</taxon>
        <taxon>Pseudomonadota</taxon>
        <taxon>Alphaproteobacteria</taxon>
        <taxon>Sphingomonadales</taxon>
        <taxon>Sphingomonadaceae</taxon>
        <taxon>Sphingomonas</taxon>
    </lineage>
</organism>
<evidence type="ECO:0000256" key="2">
    <source>
        <dbReference type="ARBA" id="ARBA00023295"/>
    </source>
</evidence>